<dbReference type="Proteomes" id="UP000267096">
    <property type="component" value="Unassembled WGS sequence"/>
</dbReference>
<reference evidence="1 2" key="2">
    <citation type="submission" date="2018-11" db="EMBL/GenBank/DDBJ databases">
        <authorList>
            <consortium name="Pathogen Informatics"/>
        </authorList>
    </citation>
    <scope>NUCLEOTIDE SEQUENCE [LARGE SCALE GENOMIC DNA]</scope>
</reference>
<evidence type="ECO:0000313" key="1">
    <source>
        <dbReference type="EMBL" id="VDK58936.1"/>
    </source>
</evidence>
<evidence type="ECO:0000313" key="2">
    <source>
        <dbReference type="Proteomes" id="UP000267096"/>
    </source>
</evidence>
<dbReference type="AlphaFoldDB" id="A0A0M3K930"/>
<accession>A0A0M3K930</accession>
<keyword evidence="2" id="KW-1185">Reference proteome</keyword>
<dbReference type="EMBL" id="UYRR01033509">
    <property type="protein sequence ID" value="VDK58936.1"/>
    <property type="molecule type" value="Genomic_DNA"/>
</dbReference>
<reference evidence="3" key="1">
    <citation type="submission" date="2017-02" db="UniProtKB">
        <authorList>
            <consortium name="WormBaseParasite"/>
        </authorList>
    </citation>
    <scope>IDENTIFICATION</scope>
</reference>
<gene>
    <name evidence="1" type="ORF">ASIM_LOCUS16878</name>
</gene>
<name>A0A0M3K930_ANISI</name>
<evidence type="ECO:0000313" key="3">
    <source>
        <dbReference type="WBParaSite" id="ASIM_0001747201-mRNA-1"/>
    </source>
</evidence>
<dbReference type="WBParaSite" id="ASIM_0001747201-mRNA-1">
    <property type="protein sequence ID" value="ASIM_0001747201-mRNA-1"/>
    <property type="gene ID" value="ASIM_0001747201"/>
</dbReference>
<protein>
    <submittedName>
        <fullName evidence="1 3">Uncharacterized protein</fullName>
    </submittedName>
</protein>
<sequence>MFQLLIVGYVIFEIYRLSNLPDVGAYAPPPPPPQPGAPPQVAAVSYQLHFY</sequence>
<organism evidence="3">
    <name type="scientific">Anisakis simplex</name>
    <name type="common">Herring worm</name>
    <dbReference type="NCBI Taxonomy" id="6269"/>
    <lineage>
        <taxon>Eukaryota</taxon>
        <taxon>Metazoa</taxon>
        <taxon>Ecdysozoa</taxon>
        <taxon>Nematoda</taxon>
        <taxon>Chromadorea</taxon>
        <taxon>Rhabditida</taxon>
        <taxon>Spirurina</taxon>
        <taxon>Ascaridomorpha</taxon>
        <taxon>Ascaridoidea</taxon>
        <taxon>Anisakidae</taxon>
        <taxon>Anisakis</taxon>
        <taxon>Anisakis simplex complex</taxon>
    </lineage>
</organism>
<proteinExistence type="predicted"/>